<keyword evidence="5" id="KW-1133">Transmembrane helix</keyword>
<dbReference type="PANTHER" id="PTHR43065:SF42">
    <property type="entry name" value="TWO-COMPONENT SENSOR PPRA"/>
    <property type="match status" value="1"/>
</dbReference>
<dbReference type="SUPFAM" id="SSF55785">
    <property type="entry name" value="PYP-like sensor domain (PAS domain)"/>
    <property type="match status" value="1"/>
</dbReference>
<name>A0A2N1PNB5_9BACT</name>
<dbReference type="SMART" id="SM00448">
    <property type="entry name" value="REC"/>
    <property type="match status" value="1"/>
</dbReference>
<comment type="catalytic activity">
    <reaction evidence="1">
        <text>ATP + protein L-histidine = ADP + protein N-phospho-L-histidine.</text>
        <dbReference type="EC" id="2.7.13.3"/>
    </reaction>
</comment>
<evidence type="ECO:0000256" key="4">
    <source>
        <dbReference type="PROSITE-ProRule" id="PRU00169"/>
    </source>
</evidence>
<dbReference type="InterPro" id="IPR000014">
    <property type="entry name" value="PAS"/>
</dbReference>
<dbReference type="SMART" id="SM00388">
    <property type="entry name" value="HisKA"/>
    <property type="match status" value="1"/>
</dbReference>
<dbReference type="EC" id="2.7.13.3" evidence="2"/>
<evidence type="ECO:0000313" key="11">
    <source>
        <dbReference type="Proteomes" id="UP000233256"/>
    </source>
</evidence>
<feature type="modified residue" description="4-aspartylphosphate" evidence="4">
    <location>
        <position position="939"/>
    </location>
</feature>
<dbReference type="InterPro" id="IPR001789">
    <property type="entry name" value="Sig_transdc_resp-reg_receiver"/>
</dbReference>
<feature type="domain" description="Response regulatory" evidence="7">
    <location>
        <begin position="866"/>
        <end position="1004"/>
    </location>
</feature>
<dbReference type="Gene3D" id="3.30.450.20">
    <property type="entry name" value="PAS domain"/>
    <property type="match status" value="1"/>
</dbReference>
<dbReference type="PROSITE" id="PS50110">
    <property type="entry name" value="RESPONSE_REGULATORY"/>
    <property type="match status" value="1"/>
</dbReference>
<dbReference type="SMART" id="SM00387">
    <property type="entry name" value="HATPase_c"/>
    <property type="match status" value="1"/>
</dbReference>
<evidence type="ECO:0000259" key="9">
    <source>
        <dbReference type="PROSITE" id="PS50113"/>
    </source>
</evidence>
<protein>
    <recommendedName>
        <fullName evidence="2">histidine kinase</fullName>
        <ecNumber evidence="2">2.7.13.3</ecNumber>
    </recommendedName>
</protein>
<dbReference type="PROSITE" id="PS50112">
    <property type="entry name" value="PAS"/>
    <property type="match status" value="1"/>
</dbReference>
<dbReference type="PROSITE" id="PS50113">
    <property type="entry name" value="PAC"/>
    <property type="match status" value="1"/>
</dbReference>
<dbReference type="SMART" id="SM00091">
    <property type="entry name" value="PAS"/>
    <property type="match status" value="1"/>
</dbReference>
<keyword evidence="5" id="KW-0812">Transmembrane</keyword>
<keyword evidence="3 4" id="KW-0597">Phosphoprotein</keyword>
<dbReference type="InterPro" id="IPR003594">
    <property type="entry name" value="HATPase_dom"/>
</dbReference>
<dbReference type="GO" id="GO:0000155">
    <property type="term" value="F:phosphorelay sensor kinase activity"/>
    <property type="evidence" value="ECO:0007669"/>
    <property type="project" value="InterPro"/>
</dbReference>
<evidence type="ECO:0000256" key="5">
    <source>
        <dbReference type="SAM" id="Phobius"/>
    </source>
</evidence>
<dbReference type="Gene3D" id="1.10.287.130">
    <property type="match status" value="1"/>
</dbReference>
<dbReference type="InterPro" id="IPR000700">
    <property type="entry name" value="PAS-assoc_C"/>
</dbReference>
<feature type="domain" description="Histidine kinase" evidence="6">
    <location>
        <begin position="622"/>
        <end position="847"/>
    </location>
</feature>
<organism evidence="10 11">
    <name type="scientific">Candidatus Wallbacteria bacterium HGW-Wallbacteria-1</name>
    <dbReference type="NCBI Taxonomy" id="2013854"/>
    <lineage>
        <taxon>Bacteria</taxon>
        <taxon>Candidatus Walliibacteriota</taxon>
    </lineage>
</organism>
<dbReference type="PRINTS" id="PR00344">
    <property type="entry name" value="BCTRLSENSOR"/>
</dbReference>
<dbReference type="PROSITE" id="PS50109">
    <property type="entry name" value="HIS_KIN"/>
    <property type="match status" value="1"/>
</dbReference>
<sequence>MLRYFNQEYSDSEPFILKLTSSGSFFIDFLARFSVRPGALFLLVLFLLGHMSVPVFSNDVQAISNAGENAPVPETPAGKSNLTDFNSMISRKHLLVLFSYHNSMQWEDQVMQGIGEFIDHSNNIEMHCEFMDTKRYSQDQYLDLLEKTYAVKYSGMKIDCVIAVDDNAINFALKRRSVLFPDAPVVFCGLNFYDPQEIAAYGDVTGVVEDFDALSTIQMAQKLHPDVRRLLVINDSTTTGLANRKAIEAALAGVDLDLAIEFTGNLTGRELGATLSALGREYCVLLMSFNRDREGKVYRYRDAAYLVRSYCPRPVYGVWSFYLGSGIIGGVLTDGVEQGKAAVKMAREILLGKKASSIPVATSSPKIVAFDYSEMVRFGIRRSDLPSDSFVRGEPDEVTSANLWVIFSAFVIVLLQSGIIAVMIINILKRLRVERNLEHSRQELVSVLDSISDALISVDENGKVTMMNPRASELLGFEDRSCLGRVFDSIIDLSVDTNPFSLVHSIESGSVEASPMELLTSREFADMDLCLGVIAKENRTKSGFHNGSTTEVKGERVMNSEGFFRDWILVSHRVSPITGQKNGEEILKGYVIIFRDITEQRRIEEQLSQSRKMDTLGQLAGGVAHDFNNMLTGIMGAAELIAIEMEKNSPLADNVRVITETAARAAELTSKLLSFARKGKIRRKVFDIHEVINEITAVMRRCLPKSIAILSHLATEKINVSGDPAQIQNVLLNLSLNARDAIDQKDGILELTTSLLIVDEISTGFFQRRIKAGKYVKISVRDDGCGMSIEVQKRIFEPFFTTKGRGRGTGLGLASAYGIVASHNGIITVYSEEGCGTVFHVYLPVCGEQITEQEKSEPLPDIAGARVLVVDDEEVVRITTCHLLKSLGAEALGVSNGNDAISIVRDGGGPGRPGFDGQSLENSELPVPLGWRPDIVILDMAMPGMNGLECLRALEEITNSIKIIIASGISRESLVDRLSGKGVSGHLDKPFRRQELAAVVRSAMDAN</sequence>
<dbReference type="Pfam" id="PF00072">
    <property type="entry name" value="Response_reg"/>
    <property type="match status" value="1"/>
</dbReference>
<dbReference type="InterPro" id="IPR029057">
    <property type="entry name" value="PRTase-like"/>
</dbReference>
<dbReference type="SUPFAM" id="SSF52172">
    <property type="entry name" value="CheY-like"/>
    <property type="match status" value="1"/>
</dbReference>
<dbReference type="CDD" id="cd00130">
    <property type="entry name" value="PAS"/>
    <property type="match status" value="1"/>
</dbReference>
<dbReference type="InterPro" id="IPR035965">
    <property type="entry name" value="PAS-like_dom_sf"/>
</dbReference>
<dbReference type="InterPro" id="IPR003661">
    <property type="entry name" value="HisK_dim/P_dom"/>
</dbReference>
<evidence type="ECO:0000256" key="1">
    <source>
        <dbReference type="ARBA" id="ARBA00000085"/>
    </source>
</evidence>
<dbReference type="CDD" id="cd00082">
    <property type="entry name" value="HisKA"/>
    <property type="match status" value="1"/>
</dbReference>
<keyword evidence="5" id="KW-0472">Membrane</keyword>
<dbReference type="InterPro" id="IPR005467">
    <property type="entry name" value="His_kinase_dom"/>
</dbReference>
<feature type="transmembrane region" description="Helical" evidence="5">
    <location>
        <begin position="403"/>
        <end position="428"/>
    </location>
</feature>
<proteinExistence type="predicted"/>
<feature type="domain" description="PAC" evidence="9">
    <location>
        <begin position="548"/>
        <end position="609"/>
    </location>
</feature>
<dbReference type="InterPro" id="IPR036890">
    <property type="entry name" value="HATPase_C_sf"/>
</dbReference>
<dbReference type="Gene3D" id="3.40.50.2300">
    <property type="match status" value="3"/>
</dbReference>
<dbReference type="SUPFAM" id="SSF55874">
    <property type="entry name" value="ATPase domain of HSP90 chaperone/DNA topoisomerase II/histidine kinase"/>
    <property type="match status" value="1"/>
</dbReference>
<dbReference type="Pfam" id="PF02518">
    <property type="entry name" value="HATPase_c"/>
    <property type="match status" value="1"/>
</dbReference>
<evidence type="ECO:0000259" key="8">
    <source>
        <dbReference type="PROSITE" id="PS50112"/>
    </source>
</evidence>
<accession>A0A2N1PNB5</accession>
<feature type="transmembrane region" description="Helical" evidence="5">
    <location>
        <begin position="38"/>
        <end position="56"/>
    </location>
</feature>
<evidence type="ECO:0000259" key="6">
    <source>
        <dbReference type="PROSITE" id="PS50109"/>
    </source>
</evidence>
<comment type="caution">
    <text evidence="10">The sequence shown here is derived from an EMBL/GenBank/DDBJ whole genome shotgun (WGS) entry which is preliminary data.</text>
</comment>
<feature type="domain" description="PAS" evidence="8">
    <location>
        <begin position="440"/>
        <end position="485"/>
    </location>
</feature>
<dbReference type="Pfam" id="PF00512">
    <property type="entry name" value="HisKA"/>
    <property type="match status" value="1"/>
</dbReference>
<dbReference type="Gene3D" id="3.30.565.10">
    <property type="entry name" value="Histidine kinase-like ATPase, C-terminal domain"/>
    <property type="match status" value="1"/>
</dbReference>
<evidence type="ECO:0000256" key="3">
    <source>
        <dbReference type="ARBA" id="ARBA00022553"/>
    </source>
</evidence>
<gene>
    <name evidence="10" type="ORF">CVV64_12535</name>
</gene>
<dbReference type="InterPro" id="IPR011006">
    <property type="entry name" value="CheY-like_superfamily"/>
</dbReference>
<dbReference type="AlphaFoldDB" id="A0A2N1PNB5"/>
<dbReference type="Proteomes" id="UP000233256">
    <property type="component" value="Unassembled WGS sequence"/>
</dbReference>
<evidence type="ECO:0000313" key="10">
    <source>
        <dbReference type="EMBL" id="PKK89841.1"/>
    </source>
</evidence>
<dbReference type="Pfam" id="PF13188">
    <property type="entry name" value="PAS_8"/>
    <property type="match status" value="1"/>
</dbReference>
<dbReference type="EMBL" id="PGXC01000011">
    <property type="protein sequence ID" value="PKK89841.1"/>
    <property type="molecule type" value="Genomic_DNA"/>
</dbReference>
<dbReference type="InterPro" id="IPR004358">
    <property type="entry name" value="Sig_transdc_His_kin-like_C"/>
</dbReference>
<evidence type="ECO:0000259" key="7">
    <source>
        <dbReference type="PROSITE" id="PS50110"/>
    </source>
</evidence>
<dbReference type="SUPFAM" id="SSF47384">
    <property type="entry name" value="Homodimeric domain of signal transducing histidine kinase"/>
    <property type="match status" value="1"/>
</dbReference>
<reference evidence="10 11" key="1">
    <citation type="journal article" date="2017" name="ISME J.">
        <title>Potential for microbial H2 and metal transformations associated with novel bacteria and archaea in deep terrestrial subsurface sediments.</title>
        <authorList>
            <person name="Hernsdorf A.W."/>
            <person name="Amano Y."/>
            <person name="Miyakawa K."/>
            <person name="Ise K."/>
            <person name="Suzuki Y."/>
            <person name="Anantharaman K."/>
            <person name="Probst A."/>
            <person name="Burstein D."/>
            <person name="Thomas B.C."/>
            <person name="Banfield J.F."/>
        </authorList>
    </citation>
    <scope>NUCLEOTIDE SEQUENCE [LARGE SCALE GENOMIC DNA]</scope>
    <source>
        <strain evidence="10">HGW-Wallbacteria-1</strain>
    </source>
</reference>
<dbReference type="SUPFAM" id="SSF53271">
    <property type="entry name" value="PRTase-like"/>
    <property type="match status" value="1"/>
</dbReference>
<dbReference type="InterPro" id="IPR036097">
    <property type="entry name" value="HisK_dim/P_sf"/>
</dbReference>
<evidence type="ECO:0000256" key="2">
    <source>
        <dbReference type="ARBA" id="ARBA00012438"/>
    </source>
</evidence>
<dbReference type="PANTHER" id="PTHR43065">
    <property type="entry name" value="SENSOR HISTIDINE KINASE"/>
    <property type="match status" value="1"/>
</dbReference>